<evidence type="ECO:0000256" key="1">
    <source>
        <dbReference type="ARBA" id="ARBA00022737"/>
    </source>
</evidence>
<protein>
    <recommendedName>
        <fullName evidence="2">SLH domain-containing protein</fullName>
    </recommendedName>
</protein>
<dbReference type="EMBL" id="LR130778">
    <property type="protein sequence ID" value="VDN48953.1"/>
    <property type="molecule type" value="Genomic_DNA"/>
</dbReference>
<keyword evidence="1" id="KW-0677">Repeat</keyword>
<proteinExistence type="predicted"/>
<dbReference type="Proteomes" id="UP000279029">
    <property type="component" value="Chromosome"/>
</dbReference>
<dbReference type="PROSITE" id="PS51272">
    <property type="entry name" value="SLH"/>
    <property type="match status" value="2"/>
</dbReference>
<gene>
    <name evidence="3" type="ORF">PATL70BA_3038</name>
</gene>
<sequence length="496" mass="55600">MKRLIIIGIMMTLLLSQSVYGKEGDMGHMGGISEGSNLPKTIERYVTIPTNKTRTYQYKEVVFLSGVPTEFNGTITINNDDSVTKTKTEGSYKETYTVTATSVEGEGELDRTLTFTTYYKVNNNMDFKNQIITNSVLTGWEEEVTLGDTTYTLDEVGSSFSKSGVKDLTPGVAYFSTSISYVAKFLDGDGNPVTLTSNGSNYGYDQPWSKIETQERNIGISKGEGNTGNMQVRVQTVHEAKKTIYYDATEPFAISFGGTYNQRMESESNLTYEVLSYHSNLTNSQKYGRISIKMANQIEKLPIPGNLDFLQGHWAEADFKKLYSMEVFTEVPHSGMQYEAISRGAYIKALCLAMNIDISKYTTRPKTVIFGDVPVTHPYYPYIMAAYDQKLIKGTGENFDVDRPINREEAFVVYVRVIGLERLGVTQSPMTPFVDDATISSWAKKEIMAGYKLGIIKGDELGRVKPKQWISKSEAAAIINRLIDYLRSDIGEDYRK</sequence>
<reference evidence="3 4" key="1">
    <citation type="submission" date="2018-09" db="EMBL/GenBank/DDBJ databases">
        <authorList>
            <person name="Postec A."/>
        </authorList>
    </citation>
    <scope>NUCLEOTIDE SEQUENCE [LARGE SCALE GENOMIC DNA]</scope>
    <source>
        <strain evidence="3">70B-A</strain>
    </source>
</reference>
<accession>A0A3P7PFX8</accession>
<feature type="domain" description="SLH" evidence="2">
    <location>
        <begin position="366"/>
        <end position="428"/>
    </location>
</feature>
<dbReference type="RefSeq" id="WP_125138013.1">
    <property type="nucleotide sequence ID" value="NZ_LR130778.1"/>
</dbReference>
<keyword evidence="4" id="KW-1185">Reference proteome</keyword>
<dbReference type="KEGG" id="cbar:PATL70BA_3038"/>
<dbReference type="Pfam" id="PF00395">
    <property type="entry name" value="SLH"/>
    <property type="match status" value="2"/>
</dbReference>
<dbReference type="InterPro" id="IPR001119">
    <property type="entry name" value="SLH_dom"/>
</dbReference>
<dbReference type="AlphaFoldDB" id="A0A3P7PFX8"/>
<name>A0A3P7PFX8_9FIRM</name>
<evidence type="ECO:0000259" key="2">
    <source>
        <dbReference type="PROSITE" id="PS51272"/>
    </source>
</evidence>
<organism evidence="3 4">
    <name type="scientific">Petrocella atlantisensis</name>
    <dbReference type="NCBI Taxonomy" id="2173034"/>
    <lineage>
        <taxon>Bacteria</taxon>
        <taxon>Bacillati</taxon>
        <taxon>Bacillota</taxon>
        <taxon>Clostridia</taxon>
        <taxon>Lachnospirales</taxon>
        <taxon>Vallitaleaceae</taxon>
        <taxon>Petrocella</taxon>
    </lineage>
</organism>
<feature type="domain" description="SLH" evidence="2">
    <location>
        <begin position="430"/>
        <end position="493"/>
    </location>
</feature>
<evidence type="ECO:0000313" key="3">
    <source>
        <dbReference type="EMBL" id="VDN48953.1"/>
    </source>
</evidence>
<dbReference type="OrthoDB" id="2985276at2"/>
<evidence type="ECO:0000313" key="4">
    <source>
        <dbReference type="Proteomes" id="UP000279029"/>
    </source>
</evidence>